<proteinExistence type="predicted"/>
<dbReference type="RefSeq" id="WP_127821743.1">
    <property type="nucleotide sequence ID" value="NZ_RWGX02000014.1"/>
</dbReference>
<protein>
    <submittedName>
        <fullName evidence="1">Uncharacterized protein</fullName>
    </submittedName>
</protein>
<reference evidence="1" key="1">
    <citation type="submission" date="2018-12" db="EMBL/GenBank/DDBJ databases">
        <title>Draft genome sequence of Flaovobacterium columnare BGFS27 isolated from channel catfish in Alabama.</title>
        <authorList>
            <person name="Cai W."/>
            <person name="Arias C."/>
        </authorList>
    </citation>
    <scope>NUCLEOTIDE SEQUENCE [LARGE SCALE GENOMIC DNA]</scope>
    <source>
        <strain evidence="1">BGFS27</strain>
    </source>
</reference>
<gene>
    <name evidence="1" type="ORF">EJB19_02490</name>
</gene>
<organism evidence="1">
    <name type="scientific">Flavobacterium columnare</name>
    <dbReference type="NCBI Taxonomy" id="996"/>
    <lineage>
        <taxon>Bacteria</taxon>
        <taxon>Pseudomonadati</taxon>
        <taxon>Bacteroidota</taxon>
        <taxon>Flavobacteriia</taxon>
        <taxon>Flavobacteriales</taxon>
        <taxon>Flavobacteriaceae</taxon>
        <taxon>Flavobacterium</taxon>
    </lineage>
</organism>
<evidence type="ECO:0000313" key="1">
    <source>
        <dbReference type="EMBL" id="RVU89024.1"/>
    </source>
</evidence>
<dbReference type="AlphaFoldDB" id="A0AA94F1U5"/>
<name>A0AA94F1U5_9FLAO</name>
<dbReference type="EMBL" id="RWGX01000003">
    <property type="protein sequence ID" value="RVU89024.1"/>
    <property type="molecule type" value="Genomic_DNA"/>
</dbReference>
<comment type="caution">
    <text evidence="1">The sequence shown here is derived from an EMBL/GenBank/DDBJ whole genome shotgun (WGS) entry which is preliminary data.</text>
</comment>
<sequence length="124" mass="14600">MNFDTKSKKCIFSFRDTELLYLVHNKQKLHPNDYAHVLYSNIIETLLMINEIKTIEFIECLDNEDDFEAVSNHFARLSGVFQSKNFINRIEEAAEKYKTSKYYKWILDNIVEAKNALDDNGNPI</sequence>
<accession>A0AA94F1U5</accession>